<dbReference type="SUPFAM" id="SSF53448">
    <property type="entry name" value="Nucleotide-diphospho-sugar transferases"/>
    <property type="match status" value="1"/>
</dbReference>
<accession>A0A9D9NPS6</accession>
<dbReference type="CDD" id="cd04179">
    <property type="entry name" value="DPM_DPG-synthase_like"/>
    <property type="match status" value="1"/>
</dbReference>
<sequence>MRENQCCLRNVSKPGVEVNESPRYCVVMPTYENAGTVCAVADSVLAAGYHLIAVADGPHDGTAELLDGYRDRVTVVAYKENRGKGHALSAGFAKAAEEGYDYAVTIDSDGQHSADDIPLLVEASLRNPGAVIVGRRAMEGVERPASSGFANWFANFWFAVHTLRRFPDTQSGFRCYPLSYYGKTRFFTSRYEAELEMLVRGAWNGIGMVAVPVRVYYPPRDERVSHFRKGRDFMRISLLNTVLTFAAVFYGYPSMLLHRLRKTFGKSGGSRSVSGKYGREA</sequence>
<dbReference type="InterPro" id="IPR001173">
    <property type="entry name" value="Glyco_trans_2-like"/>
</dbReference>
<evidence type="ECO:0000256" key="1">
    <source>
        <dbReference type="SAM" id="Phobius"/>
    </source>
</evidence>
<keyword evidence="1" id="KW-0812">Transmembrane</keyword>
<organism evidence="3 4">
    <name type="scientific">Candidatus Merdivivens faecigallinarum</name>
    <dbReference type="NCBI Taxonomy" id="2840871"/>
    <lineage>
        <taxon>Bacteria</taxon>
        <taxon>Pseudomonadati</taxon>
        <taxon>Bacteroidota</taxon>
        <taxon>Bacteroidia</taxon>
        <taxon>Bacteroidales</taxon>
        <taxon>Muribaculaceae</taxon>
        <taxon>Muribaculaceae incertae sedis</taxon>
        <taxon>Candidatus Merdivivens</taxon>
    </lineage>
</organism>
<protein>
    <submittedName>
        <fullName evidence="3">Glycosyltransferase family 2 protein</fullName>
    </submittedName>
</protein>
<comment type="caution">
    <text evidence="3">The sequence shown here is derived from an EMBL/GenBank/DDBJ whole genome shotgun (WGS) entry which is preliminary data.</text>
</comment>
<name>A0A9D9NPS6_9BACT</name>
<proteinExistence type="predicted"/>
<dbReference type="EMBL" id="JADILY010000045">
    <property type="protein sequence ID" value="MBO8481337.1"/>
    <property type="molecule type" value="Genomic_DNA"/>
</dbReference>
<dbReference type="AlphaFoldDB" id="A0A9D9NPS6"/>
<dbReference type="PANTHER" id="PTHR48090:SF7">
    <property type="entry name" value="RFBJ PROTEIN"/>
    <property type="match status" value="1"/>
</dbReference>
<reference evidence="3" key="1">
    <citation type="submission" date="2020-10" db="EMBL/GenBank/DDBJ databases">
        <authorList>
            <person name="Gilroy R."/>
        </authorList>
    </citation>
    <scope>NUCLEOTIDE SEQUENCE</scope>
    <source>
        <strain evidence="3">B3-2255</strain>
    </source>
</reference>
<dbReference type="Gene3D" id="3.90.550.10">
    <property type="entry name" value="Spore Coat Polysaccharide Biosynthesis Protein SpsA, Chain A"/>
    <property type="match status" value="1"/>
</dbReference>
<feature type="transmembrane region" description="Helical" evidence="1">
    <location>
        <begin position="233"/>
        <end position="252"/>
    </location>
</feature>
<dbReference type="Proteomes" id="UP000823772">
    <property type="component" value="Unassembled WGS sequence"/>
</dbReference>
<keyword evidence="1" id="KW-1133">Transmembrane helix</keyword>
<dbReference type="PANTHER" id="PTHR48090">
    <property type="entry name" value="UNDECAPRENYL-PHOSPHATE 4-DEOXY-4-FORMAMIDO-L-ARABINOSE TRANSFERASE-RELATED"/>
    <property type="match status" value="1"/>
</dbReference>
<dbReference type="InterPro" id="IPR029044">
    <property type="entry name" value="Nucleotide-diphossugar_trans"/>
</dbReference>
<evidence type="ECO:0000313" key="4">
    <source>
        <dbReference type="Proteomes" id="UP000823772"/>
    </source>
</evidence>
<gene>
    <name evidence="3" type="ORF">IAC87_02185</name>
</gene>
<evidence type="ECO:0000313" key="3">
    <source>
        <dbReference type="EMBL" id="MBO8481337.1"/>
    </source>
</evidence>
<dbReference type="InterPro" id="IPR050256">
    <property type="entry name" value="Glycosyltransferase_2"/>
</dbReference>
<evidence type="ECO:0000259" key="2">
    <source>
        <dbReference type="Pfam" id="PF00535"/>
    </source>
</evidence>
<reference evidence="3" key="2">
    <citation type="journal article" date="2021" name="PeerJ">
        <title>Extensive microbial diversity within the chicken gut microbiome revealed by metagenomics and culture.</title>
        <authorList>
            <person name="Gilroy R."/>
            <person name="Ravi A."/>
            <person name="Getino M."/>
            <person name="Pursley I."/>
            <person name="Horton D.L."/>
            <person name="Alikhan N.F."/>
            <person name="Baker D."/>
            <person name="Gharbi K."/>
            <person name="Hall N."/>
            <person name="Watson M."/>
            <person name="Adriaenssens E.M."/>
            <person name="Foster-Nyarko E."/>
            <person name="Jarju S."/>
            <person name="Secka A."/>
            <person name="Antonio M."/>
            <person name="Oren A."/>
            <person name="Chaudhuri R.R."/>
            <person name="La Ragione R."/>
            <person name="Hildebrand F."/>
            <person name="Pallen M.J."/>
        </authorList>
    </citation>
    <scope>NUCLEOTIDE SEQUENCE</scope>
    <source>
        <strain evidence="3">B3-2255</strain>
    </source>
</reference>
<dbReference type="Pfam" id="PF00535">
    <property type="entry name" value="Glycos_transf_2"/>
    <property type="match status" value="1"/>
</dbReference>
<keyword evidence="1" id="KW-0472">Membrane</keyword>
<feature type="domain" description="Glycosyltransferase 2-like" evidence="2">
    <location>
        <begin position="25"/>
        <end position="143"/>
    </location>
</feature>